<sequence>MKAEPNENGVYPKHAGEYIACPDTKNGIHCQIYVLEVDGVWLGAYSYQMGGTDQRGGGAPLAKRTRFPDHGDRQSCIKHEAERLLKSIETSDCKQAPRIREWLLSLINGPDQFDLFGAAA</sequence>
<proteinExistence type="predicted"/>
<reference evidence="1 2" key="1">
    <citation type="submission" date="2014-03" db="EMBL/GenBank/DDBJ databases">
        <title>Genome sequence of Sphingobium yanoikuyae B1.</title>
        <authorList>
            <person name="Gan H.M."/>
            <person name="Gan H.Y."/>
            <person name="Savka M.A."/>
        </authorList>
    </citation>
    <scope>NUCLEOTIDE SEQUENCE [LARGE SCALE GENOMIC DNA]</scope>
    <source>
        <strain evidence="1 2">B1</strain>
    </source>
</reference>
<dbReference type="RefSeq" id="WP_037521360.1">
    <property type="nucleotide sequence ID" value="NZ_JGVR01000024.1"/>
</dbReference>
<dbReference type="PATRIC" id="fig|13690.10.peg.3721"/>
<gene>
    <name evidence="1" type="ORF">CP98_03633</name>
</gene>
<dbReference type="EMBL" id="JGVR01000024">
    <property type="protein sequence ID" value="KEZ17135.1"/>
    <property type="molecule type" value="Genomic_DNA"/>
</dbReference>
<evidence type="ECO:0000313" key="1">
    <source>
        <dbReference type="EMBL" id="KEZ17135.1"/>
    </source>
</evidence>
<dbReference type="AlphaFoldDB" id="A0A084EGP3"/>
<comment type="caution">
    <text evidence="1">The sequence shown here is derived from an EMBL/GenBank/DDBJ whole genome shotgun (WGS) entry which is preliminary data.</text>
</comment>
<accession>A0A084EGP3</accession>
<dbReference type="Proteomes" id="UP000028534">
    <property type="component" value="Unassembled WGS sequence"/>
</dbReference>
<protein>
    <submittedName>
        <fullName evidence="1">Uncharacterized protein</fullName>
    </submittedName>
</protein>
<name>A0A084EGP3_SPHYA</name>
<evidence type="ECO:0000313" key="2">
    <source>
        <dbReference type="Proteomes" id="UP000028534"/>
    </source>
</evidence>
<organism evidence="1 2">
    <name type="scientific">Sphingobium yanoikuyae</name>
    <name type="common">Sphingomonas yanoikuyae</name>
    <dbReference type="NCBI Taxonomy" id="13690"/>
    <lineage>
        <taxon>Bacteria</taxon>
        <taxon>Pseudomonadati</taxon>
        <taxon>Pseudomonadota</taxon>
        <taxon>Alphaproteobacteria</taxon>
        <taxon>Sphingomonadales</taxon>
        <taxon>Sphingomonadaceae</taxon>
        <taxon>Sphingobium</taxon>
    </lineage>
</organism>